<comment type="caution">
    <text evidence="3">The sequence shown here is derived from an EMBL/GenBank/DDBJ whole genome shotgun (WGS) entry which is preliminary data.</text>
</comment>
<dbReference type="AlphaFoldDB" id="A0A149QZV9"/>
<dbReference type="Proteomes" id="UP000075573">
    <property type="component" value="Unassembled WGS sequence"/>
</dbReference>
<evidence type="ECO:0000256" key="2">
    <source>
        <dbReference type="SAM" id="SignalP"/>
    </source>
</evidence>
<reference evidence="3 4" key="1">
    <citation type="submission" date="2015-06" db="EMBL/GenBank/DDBJ databases">
        <title>Improved classification and identification of acetic acid bacteria using matrix-assisted laser desorption/ionization time-of-flight mass spectrometry; Gluconobacter nephelii and Gluconobacter uchimurae are later heterotypic synonyms of Gluconobacter japonicus and Gluconobacter oxydans, respectively.</title>
        <authorList>
            <person name="Li L."/>
            <person name="Cleenwerck I."/>
            <person name="De Vuyst L."/>
            <person name="Vandamme P."/>
        </authorList>
    </citation>
    <scope>NUCLEOTIDE SEQUENCE [LARGE SCALE GENOMIC DNA]</scope>
    <source>
        <strain evidence="3 4">LMG 1764</strain>
    </source>
</reference>
<sequence>MRFRFWLAVCVSLAAPLVSQASAQHLTPEQLDRLSQERQSELGSRNWGPPPTVTQAPQTLHATPVPVTCRSPAHDFEPLFAEPRRGAVRVGTAAPQIAVTDTVFQGWRQVLRSGTTFAWIPEADVVAYRPLVDGASRTCVVSGENAAGMVLFTHPTK</sequence>
<gene>
    <name evidence="3" type="ORF">AD929_02010</name>
</gene>
<name>A0A149QZV9_9PROT</name>
<evidence type="ECO:0000256" key="1">
    <source>
        <dbReference type="SAM" id="MobiDB-lite"/>
    </source>
</evidence>
<dbReference type="EMBL" id="LHZB01000087">
    <property type="protein sequence ID" value="KXV02667.1"/>
    <property type="molecule type" value="Genomic_DNA"/>
</dbReference>
<feature type="signal peptide" evidence="2">
    <location>
        <begin position="1"/>
        <end position="23"/>
    </location>
</feature>
<dbReference type="PATRIC" id="fig|442.7.peg.1706"/>
<feature type="region of interest" description="Disordered" evidence="1">
    <location>
        <begin position="31"/>
        <end position="57"/>
    </location>
</feature>
<dbReference type="RefSeq" id="WP_062493874.1">
    <property type="nucleotide sequence ID" value="NZ_LHZB01000087.1"/>
</dbReference>
<keyword evidence="2" id="KW-0732">Signal</keyword>
<feature type="chain" id="PRO_5007553104" evidence="2">
    <location>
        <begin position="24"/>
        <end position="157"/>
    </location>
</feature>
<protein>
    <submittedName>
        <fullName evidence="3">Uncharacterized protein</fullName>
    </submittedName>
</protein>
<feature type="compositionally biased region" description="Basic and acidic residues" evidence="1">
    <location>
        <begin position="31"/>
        <end position="40"/>
    </location>
</feature>
<proteinExistence type="predicted"/>
<evidence type="ECO:0000313" key="4">
    <source>
        <dbReference type="Proteomes" id="UP000075573"/>
    </source>
</evidence>
<evidence type="ECO:0000313" key="3">
    <source>
        <dbReference type="EMBL" id="KXV02667.1"/>
    </source>
</evidence>
<organism evidence="3 4">
    <name type="scientific">Gluconobacter potus</name>
    <dbReference type="NCBI Taxonomy" id="2724927"/>
    <lineage>
        <taxon>Bacteria</taxon>
        <taxon>Pseudomonadati</taxon>
        <taxon>Pseudomonadota</taxon>
        <taxon>Alphaproteobacteria</taxon>
        <taxon>Acetobacterales</taxon>
        <taxon>Acetobacteraceae</taxon>
        <taxon>Gluconobacter</taxon>
    </lineage>
</organism>
<accession>A0A149QZV9</accession>